<evidence type="ECO:0000313" key="6">
    <source>
        <dbReference type="Proteomes" id="UP000419743"/>
    </source>
</evidence>
<keyword evidence="2 3" id="KW-0456">Lyase</keyword>
<dbReference type="EMBL" id="CACRYJ010000017">
    <property type="protein sequence ID" value="VZO35986.1"/>
    <property type="molecule type" value="Genomic_DNA"/>
</dbReference>
<dbReference type="Proteomes" id="UP000419743">
    <property type="component" value="Unassembled WGS sequence"/>
</dbReference>
<evidence type="ECO:0000313" key="5">
    <source>
        <dbReference type="EMBL" id="VZO35986.1"/>
    </source>
</evidence>
<dbReference type="SUPFAM" id="SSF51569">
    <property type="entry name" value="Aldolase"/>
    <property type="match status" value="1"/>
</dbReference>
<dbReference type="PANTHER" id="PTHR12128:SF66">
    <property type="entry name" value="4-HYDROXY-2-OXOGLUTARATE ALDOLASE, MITOCHONDRIAL"/>
    <property type="match status" value="1"/>
</dbReference>
<feature type="active site" description="Proton donor/acceptor" evidence="4">
    <location>
        <position position="143"/>
    </location>
</feature>
<comment type="similarity">
    <text evidence="1 3">Belongs to the DapA family.</text>
</comment>
<keyword evidence="6" id="KW-1185">Reference proteome</keyword>
<dbReference type="AlphaFoldDB" id="A0A7M4DGE3"/>
<protein>
    <submittedName>
        <fullName evidence="5">Putative DapA-like lyase</fullName>
        <ecNumber evidence="5">4.-.-.-</ecNumber>
    </submittedName>
</protein>
<reference evidence="5 6" key="1">
    <citation type="submission" date="2019-11" db="EMBL/GenBank/DDBJ databases">
        <authorList>
            <person name="Criscuolo A."/>
        </authorList>
    </citation>
    <scope>NUCLEOTIDE SEQUENCE [LARGE SCALE GENOMIC DNA]</scope>
    <source>
        <strain evidence="5">CIP111667</strain>
    </source>
</reference>
<feature type="active site" description="Schiff-base intermediate with substrate" evidence="4">
    <location>
        <position position="171"/>
    </location>
</feature>
<dbReference type="PANTHER" id="PTHR12128">
    <property type="entry name" value="DIHYDRODIPICOLINATE SYNTHASE"/>
    <property type="match status" value="1"/>
</dbReference>
<gene>
    <name evidence="5" type="primary">dapAL</name>
    <name evidence="5" type="ORF">HALOF300_01190</name>
</gene>
<evidence type="ECO:0000256" key="2">
    <source>
        <dbReference type="ARBA" id="ARBA00023239"/>
    </source>
</evidence>
<name>A0A7M4DGE3_9MICO</name>
<accession>A0A7M4DGE3</accession>
<sequence length="310" mass="33153">MATPMSASELRGVWGTVLLPLDPDDGIDPGRLRAEVDFLTRSDLHGVYAHGTAGEFHTLTEAEYDQVNAVLATASSAVGKPFQIGASHPLAHASLARVRRARDLEPAAIQVILPDWIPLSEAEVLRFLDRVAQVAAPVPLVLYSPPHAKTQVGPDLLARIVTEVPAVIGIKTLDRDDAWFARMRSLAGRCALFVPGHRLASGLARGAHGSYSNIAALSPRGAAAWWRQMQTDPDGAADVERRIAEFFAAHVAPLAARGLGDPALDKFLAAVGGWADVGTRVRWPWVGAEESVVAPARADAWALLPELVIH</sequence>
<organism evidence="5 6">
    <name type="scientific">Occultella aeris</name>
    <dbReference type="NCBI Taxonomy" id="2761496"/>
    <lineage>
        <taxon>Bacteria</taxon>
        <taxon>Bacillati</taxon>
        <taxon>Actinomycetota</taxon>
        <taxon>Actinomycetes</taxon>
        <taxon>Micrococcales</taxon>
        <taxon>Ruaniaceae</taxon>
        <taxon>Occultella</taxon>
    </lineage>
</organism>
<dbReference type="GO" id="GO:0008840">
    <property type="term" value="F:4-hydroxy-tetrahydrodipicolinate synthase activity"/>
    <property type="evidence" value="ECO:0007669"/>
    <property type="project" value="TreeGrafter"/>
</dbReference>
<dbReference type="InterPro" id="IPR013785">
    <property type="entry name" value="Aldolase_TIM"/>
</dbReference>
<dbReference type="CDD" id="cd00408">
    <property type="entry name" value="DHDPS-like"/>
    <property type="match status" value="1"/>
</dbReference>
<dbReference type="EC" id="4.-.-.-" evidence="5"/>
<dbReference type="InterPro" id="IPR002220">
    <property type="entry name" value="DapA-like"/>
</dbReference>
<dbReference type="Gene3D" id="3.20.20.70">
    <property type="entry name" value="Aldolase class I"/>
    <property type="match status" value="1"/>
</dbReference>
<proteinExistence type="inferred from homology"/>
<dbReference type="PIRSF" id="PIRSF001365">
    <property type="entry name" value="DHDPS"/>
    <property type="match status" value="1"/>
</dbReference>
<dbReference type="SMART" id="SM01130">
    <property type="entry name" value="DHDPS"/>
    <property type="match status" value="1"/>
</dbReference>
<evidence type="ECO:0000256" key="1">
    <source>
        <dbReference type="ARBA" id="ARBA00007592"/>
    </source>
</evidence>
<evidence type="ECO:0000256" key="4">
    <source>
        <dbReference type="PIRSR" id="PIRSR001365-1"/>
    </source>
</evidence>
<dbReference type="Pfam" id="PF00701">
    <property type="entry name" value="DHDPS"/>
    <property type="match status" value="1"/>
</dbReference>
<comment type="caution">
    <text evidence="5">The sequence shown here is derived from an EMBL/GenBank/DDBJ whole genome shotgun (WGS) entry which is preliminary data.</text>
</comment>
<evidence type="ECO:0000256" key="3">
    <source>
        <dbReference type="PIRNR" id="PIRNR001365"/>
    </source>
</evidence>